<accession>A0A1M5B9Y0</accession>
<proteinExistence type="predicted"/>
<organism evidence="2 3">
    <name type="scientific">Vibrio gazogenes DSM 21264 = NBRC 103151</name>
    <dbReference type="NCBI Taxonomy" id="1123492"/>
    <lineage>
        <taxon>Bacteria</taxon>
        <taxon>Pseudomonadati</taxon>
        <taxon>Pseudomonadota</taxon>
        <taxon>Gammaproteobacteria</taxon>
        <taxon>Vibrionales</taxon>
        <taxon>Vibrionaceae</taxon>
        <taxon>Vibrio</taxon>
    </lineage>
</organism>
<protein>
    <recommendedName>
        <fullName evidence="4">DUF2780 domain-containing protein</fullName>
    </recommendedName>
</protein>
<feature type="chain" id="PRO_5012883582" description="DUF2780 domain-containing protein" evidence="1">
    <location>
        <begin position="24"/>
        <end position="164"/>
    </location>
</feature>
<dbReference type="InterPro" id="IPR021302">
    <property type="entry name" value="DUF2780_VcgC/VcgE"/>
</dbReference>
<keyword evidence="3" id="KW-1185">Reference proteome</keyword>
<dbReference type="Proteomes" id="UP000184159">
    <property type="component" value="Unassembled WGS sequence"/>
</dbReference>
<gene>
    <name evidence="2" type="ORF">SAMN02745781_02158</name>
</gene>
<evidence type="ECO:0000313" key="2">
    <source>
        <dbReference type="EMBL" id="SHF39323.1"/>
    </source>
</evidence>
<dbReference type="AlphaFoldDB" id="A0A1M5B9Y0"/>
<evidence type="ECO:0008006" key="4">
    <source>
        <dbReference type="Google" id="ProtNLM"/>
    </source>
</evidence>
<keyword evidence="1" id="KW-0732">Signal</keyword>
<dbReference type="Pfam" id="PF11075">
    <property type="entry name" value="DUF2780"/>
    <property type="match status" value="1"/>
</dbReference>
<sequence length="164" mass="17573">MTTTRTLIWTLMLSTTLTSPSYAFFKLGNHTEDLNSTIGKTLGLTGNSSTLISQVAEQLPVSGQQATGGVGALLSLAQNRLSDQNNTELNQLIPGMENLSSLNQTGIKNGLSSINDMNAVIGTFKQLGLSPDMVSKFVPLILKYLNTRGASEGLMSSLTQLWQH</sequence>
<name>A0A1M5B9Y0_VIBGA</name>
<dbReference type="EMBL" id="FQUH01000009">
    <property type="protein sequence ID" value="SHF39323.1"/>
    <property type="molecule type" value="Genomic_DNA"/>
</dbReference>
<reference evidence="3" key="1">
    <citation type="submission" date="2016-11" db="EMBL/GenBank/DDBJ databases">
        <authorList>
            <person name="Varghese N."/>
            <person name="Submissions S."/>
        </authorList>
    </citation>
    <scope>NUCLEOTIDE SEQUENCE [LARGE SCALE GENOMIC DNA]</scope>
    <source>
        <strain evidence="3">DSM 21264</strain>
    </source>
</reference>
<dbReference type="RefSeq" id="WP_072959066.1">
    <property type="nucleotide sequence ID" value="NZ_FQUH01000009.1"/>
</dbReference>
<feature type="signal peptide" evidence="1">
    <location>
        <begin position="1"/>
        <end position="23"/>
    </location>
</feature>
<evidence type="ECO:0000313" key="3">
    <source>
        <dbReference type="Proteomes" id="UP000184159"/>
    </source>
</evidence>
<evidence type="ECO:0000256" key="1">
    <source>
        <dbReference type="SAM" id="SignalP"/>
    </source>
</evidence>